<keyword evidence="3" id="KW-1185">Reference proteome</keyword>
<dbReference type="InterPro" id="IPR051481">
    <property type="entry name" value="BTB-POZ/Galectin-3-binding"/>
</dbReference>
<evidence type="ECO:0000313" key="2">
    <source>
        <dbReference type="EMBL" id="RHZ66627.1"/>
    </source>
</evidence>
<dbReference type="PROSITE" id="PS50097">
    <property type="entry name" value="BTB"/>
    <property type="match status" value="1"/>
</dbReference>
<dbReference type="PANTHER" id="PTHR24410:SF23">
    <property type="entry name" value="BTB DOMAIN-CONTAINING PROTEIN-RELATED"/>
    <property type="match status" value="1"/>
</dbReference>
<organism evidence="2 3">
    <name type="scientific">Diversispora epigaea</name>
    <dbReference type="NCBI Taxonomy" id="1348612"/>
    <lineage>
        <taxon>Eukaryota</taxon>
        <taxon>Fungi</taxon>
        <taxon>Fungi incertae sedis</taxon>
        <taxon>Mucoromycota</taxon>
        <taxon>Glomeromycotina</taxon>
        <taxon>Glomeromycetes</taxon>
        <taxon>Diversisporales</taxon>
        <taxon>Diversisporaceae</taxon>
        <taxon>Diversispora</taxon>
    </lineage>
</organism>
<dbReference type="InterPro" id="IPR006571">
    <property type="entry name" value="TLDc_dom"/>
</dbReference>
<dbReference type="PANTHER" id="PTHR24410">
    <property type="entry name" value="HL07962P-RELATED"/>
    <property type="match status" value="1"/>
</dbReference>
<protein>
    <recommendedName>
        <fullName evidence="1">BTB domain-containing protein</fullName>
    </recommendedName>
</protein>
<dbReference type="SMART" id="SM00225">
    <property type="entry name" value="BTB"/>
    <property type="match status" value="1"/>
</dbReference>
<name>A0A397HV02_9GLOM</name>
<dbReference type="AlphaFoldDB" id="A0A397HV02"/>
<reference evidence="2 3" key="1">
    <citation type="submission" date="2018-08" db="EMBL/GenBank/DDBJ databases">
        <title>Genome and evolution of the arbuscular mycorrhizal fungus Diversispora epigaea (formerly Glomus versiforme) and its bacterial endosymbionts.</title>
        <authorList>
            <person name="Sun X."/>
            <person name="Fei Z."/>
            <person name="Harrison M."/>
        </authorList>
    </citation>
    <scope>NUCLEOTIDE SEQUENCE [LARGE SCALE GENOMIC DNA]</scope>
    <source>
        <strain evidence="2 3">IT104</strain>
    </source>
</reference>
<proteinExistence type="predicted"/>
<feature type="domain" description="BTB" evidence="1">
    <location>
        <begin position="23"/>
        <end position="84"/>
    </location>
</feature>
<dbReference type="Pfam" id="PF00651">
    <property type="entry name" value="BTB"/>
    <property type="match status" value="1"/>
</dbReference>
<sequence length="516" mass="59530">MELKFFDKLSQNFTKLLNDKDYYNVIIEVEGKKQFTAHSNIIKCRSPYFYKELDTINPNENNIKTIIKPEISAQILDIILKYIYGDLENFCNDIVVKYPSLIFDVEDFTSLQEAALISLLKRDDLQVEEAKIWEYVIKWGIAQNPTLPANLDEWNKDNFLTLKTTLQHCLPYIRYFHISGDDILKKVEPYKKILDKQLWKDLMHHFLSPNQSKKCVVLPARTVLIPELPARSKEPFSTIISDDHAAEISSWIDQAALISLLKRDDLQVEEAKIWEYVIKWGIAQNPTLPANLDEWNKDNFLTLKTTLQHCLPYIRYFHISGDDILKKVEPYKKILDKQLWKDLMHHFLSPNQSKKCVVLPARTVLIPELPARSKEPFSTIISDDHAAEISSWIDHGFAPRTFWNMCHGHAGTVVIIKVKGTDEILGGYNPLIWDNNTSGVYRETKDNFSLKNGNIQNSILSRAKEPKIALYYYAKSLQNSYGPNFGSGHLYMNSDQSNFTVGNKSGLVIVSRMKNP</sequence>
<dbReference type="EMBL" id="PQFF01000280">
    <property type="protein sequence ID" value="RHZ66627.1"/>
    <property type="molecule type" value="Genomic_DNA"/>
</dbReference>
<dbReference type="Gene3D" id="3.30.710.10">
    <property type="entry name" value="Potassium Channel Kv1.1, Chain A"/>
    <property type="match status" value="1"/>
</dbReference>
<dbReference type="SUPFAM" id="SSF54695">
    <property type="entry name" value="POZ domain"/>
    <property type="match status" value="1"/>
</dbReference>
<evidence type="ECO:0000313" key="3">
    <source>
        <dbReference type="Proteomes" id="UP000266861"/>
    </source>
</evidence>
<dbReference type="Gene3D" id="1.25.40.420">
    <property type="match status" value="2"/>
</dbReference>
<gene>
    <name evidence="2" type="ORF">Glove_306g52</name>
</gene>
<dbReference type="OrthoDB" id="1022638at2759"/>
<dbReference type="CDD" id="cd18186">
    <property type="entry name" value="BTB_POZ_ZBTB_KLHL-like"/>
    <property type="match status" value="1"/>
</dbReference>
<dbReference type="Pfam" id="PF07534">
    <property type="entry name" value="TLD"/>
    <property type="match status" value="1"/>
</dbReference>
<dbReference type="InterPro" id="IPR011333">
    <property type="entry name" value="SKP1/BTB/POZ_sf"/>
</dbReference>
<dbReference type="Proteomes" id="UP000266861">
    <property type="component" value="Unassembled WGS sequence"/>
</dbReference>
<dbReference type="InterPro" id="IPR000210">
    <property type="entry name" value="BTB/POZ_dom"/>
</dbReference>
<accession>A0A397HV02</accession>
<comment type="caution">
    <text evidence="2">The sequence shown here is derived from an EMBL/GenBank/DDBJ whole genome shotgun (WGS) entry which is preliminary data.</text>
</comment>
<evidence type="ECO:0000259" key="1">
    <source>
        <dbReference type="PROSITE" id="PS50097"/>
    </source>
</evidence>